<evidence type="ECO:0000313" key="1">
    <source>
        <dbReference type="EMBL" id="ATB28895.1"/>
    </source>
</evidence>
<dbReference type="SUPFAM" id="SSF53335">
    <property type="entry name" value="S-adenosyl-L-methionine-dependent methyltransferases"/>
    <property type="match status" value="1"/>
</dbReference>
<dbReference type="InterPro" id="IPR027555">
    <property type="entry name" value="Mo5U34_MeTrfas-like"/>
</dbReference>
<dbReference type="Gene3D" id="3.40.50.150">
    <property type="entry name" value="Vaccinia Virus protein VP39"/>
    <property type="match status" value="1"/>
</dbReference>
<dbReference type="GO" id="GO:0032259">
    <property type="term" value="P:methylation"/>
    <property type="evidence" value="ECO:0007669"/>
    <property type="project" value="UniProtKB-KW"/>
</dbReference>
<keyword evidence="1" id="KW-0808">Transferase</keyword>
<accession>A0A250IAW9</accession>
<dbReference type="InterPro" id="IPR027554">
    <property type="entry name" value="Meth_Rta_06860"/>
</dbReference>
<dbReference type="Proteomes" id="UP000217289">
    <property type="component" value="Chromosome"/>
</dbReference>
<keyword evidence="1" id="KW-0489">Methyltransferase</keyword>
<dbReference type="InterPro" id="IPR029063">
    <property type="entry name" value="SAM-dependent_MTases_sf"/>
</dbReference>
<reference evidence="1 2" key="1">
    <citation type="submission" date="2017-06" db="EMBL/GenBank/DDBJ databases">
        <authorList>
            <person name="Kim H.J."/>
            <person name="Triplett B.A."/>
        </authorList>
    </citation>
    <scope>NUCLEOTIDE SEQUENCE [LARGE SCALE GENOMIC DNA]</scope>
    <source>
        <strain evidence="1 2">DSM 14713</strain>
    </source>
</reference>
<dbReference type="AlphaFoldDB" id="A0A250IAW9"/>
<name>A0A250IAW9_9BACT</name>
<dbReference type="NCBIfam" id="TIGR04290">
    <property type="entry name" value="meth_Rta_06860"/>
    <property type="match status" value="1"/>
</dbReference>
<sequence>MTPDELTTEQVALRVRSLGEWFHNLELKGVRTAPHHFLGDFPTVFWKRFQHAFPADLTGKTVLDIGCNAGFYSIEMKRRGAARVVGIDSDARYLEQARFATQVMGVEVELRQMDVYDVGALGEKFDVVLFMGVLYHLRHPLLALDLLHEHVVKDLLIFQTLERGGDAVGEFANDYPITERAIFHQPEYPKMHFIEHDYAGDPTNWWVPNRACSEAMLRSAGFELLERPTREVYLCRRGERPTAAYPETLQ</sequence>
<dbReference type="PANTHER" id="PTHR43861">
    <property type="entry name" value="TRANS-ACONITATE 2-METHYLTRANSFERASE-RELATED"/>
    <property type="match status" value="1"/>
</dbReference>
<dbReference type="Pfam" id="PF08003">
    <property type="entry name" value="Methyltransf_9"/>
    <property type="match status" value="1"/>
</dbReference>
<dbReference type="PANTHER" id="PTHR43861:SF1">
    <property type="entry name" value="TRANS-ACONITATE 2-METHYLTRANSFERASE"/>
    <property type="match status" value="1"/>
</dbReference>
<dbReference type="OrthoDB" id="9765084at2"/>
<protein>
    <submittedName>
        <fullName evidence="1">Methyltransferase, family</fullName>
    </submittedName>
</protein>
<evidence type="ECO:0000313" key="2">
    <source>
        <dbReference type="Proteomes" id="UP000217289"/>
    </source>
</evidence>
<gene>
    <name evidence="1" type="ORF">MEBOL_002344</name>
</gene>
<dbReference type="KEGG" id="mbd:MEBOL_002344"/>
<proteinExistence type="predicted"/>
<keyword evidence="2" id="KW-1185">Reference proteome</keyword>
<dbReference type="CDD" id="cd02440">
    <property type="entry name" value="AdoMet_MTases"/>
    <property type="match status" value="1"/>
</dbReference>
<dbReference type="GO" id="GO:0008168">
    <property type="term" value="F:methyltransferase activity"/>
    <property type="evidence" value="ECO:0007669"/>
    <property type="project" value="UniProtKB-KW"/>
</dbReference>
<organism evidence="1 2">
    <name type="scientific">Melittangium boletus DSM 14713</name>
    <dbReference type="NCBI Taxonomy" id="1294270"/>
    <lineage>
        <taxon>Bacteria</taxon>
        <taxon>Pseudomonadati</taxon>
        <taxon>Myxococcota</taxon>
        <taxon>Myxococcia</taxon>
        <taxon>Myxococcales</taxon>
        <taxon>Cystobacterineae</taxon>
        <taxon>Archangiaceae</taxon>
        <taxon>Melittangium</taxon>
    </lineage>
</organism>
<dbReference type="EMBL" id="CP022163">
    <property type="protein sequence ID" value="ATB28895.1"/>
    <property type="molecule type" value="Genomic_DNA"/>
</dbReference>